<dbReference type="KEGG" id="hdo:MUK72_11665"/>
<organism evidence="3 6">
    <name type="scientific">Halococcus dombrowskii</name>
    <dbReference type="NCBI Taxonomy" id="179637"/>
    <lineage>
        <taxon>Archaea</taxon>
        <taxon>Methanobacteriati</taxon>
        <taxon>Methanobacteriota</taxon>
        <taxon>Stenosarchaea group</taxon>
        <taxon>Halobacteria</taxon>
        <taxon>Halobacteriales</taxon>
        <taxon>Halococcaceae</taxon>
        <taxon>Halococcus</taxon>
    </lineage>
</organism>
<dbReference type="EMBL" id="BAAADN010000019">
    <property type="protein sequence ID" value="GAA0457127.1"/>
    <property type="molecule type" value="Genomic_DNA"/>
</dbReference>
<reference evidence="3" key="3">
    <citation type="submission" date="2023-12" db="EMBL/GenBank/DDBJ databases">
        <authorList>
            <person name="Sun Q."/>
            <person name="Inoue M."/>
        </authorList>
    </citation>
    <scope>NUCLEOTIDE SEQUENCE</scope>
    <source>
        <strain evidence="3">JCM 12289</strain>
    </source>
</reference>
<dbReference type="GeneID" id="71762515"/>
<sequence length="108" mass="11210">MDERGDSTSAFEQLRERFGGESDSASADDSDEPAWKRYGSLLQIALVVGAAFGGTIVSVASTAIDRTTSIARASGPALAETLWPILLGITALAVVICLVVVGLSVRNV</sequence>
<name>A0AAV3SEE7_HALDO</name>
<evidence type="ECO:0000256" key="2">
    <source>
        <dbReference type="SAM" id="Phobius"/>
    </source>
</evidence>
<evidence type="ECO:0000313" key="6">
    <source>
        <dbReference type="Proteomes" id="UP001500962"/>
    </source>
</evidence>
<dbReference type="AlphaFoldDB" id="A0AAV3SEE7"/>
<evidence type="ECO:0000313" key="4">
    <source>
        <dbReference type="EMBL" id="UOO94620.1"/>
    </source>
</evidence>
<feature type="transmembrane region" description="Helical" evidence="2">
    <location>
        <begin position="41"/>
        <end position="64"/>
    </location>
</feature>
<dbReference type="RefSeq" id="WP_244700840.1">
    <property type="nucleotide sequence ID" value="NZ_BAAADN010000019.1"/>
</dbReference>
<reference evidence="3" key="1">
    <citation type="journal article" date="2014" name="Int. J. Syst. Evol. Microbiol.">
        <title>Complete genome sequence of Corynebacterium casei LMG S-19264T (=DSM 44701T), isolated from a smear-ripened cheese.</title>
        <authorList>
            <consortium name="US DOE Joint Genome Institute (JGI-PGF)"/>
            <person name="Walter F."/>
            <person name="Albersmeier A."/>
            <person name="Kalinowski J."/>
            <person name="Ruckert C."/>
        </authorList>
    </citation>
    <scope>NUCLEOTIDE SEQUENCE</scope>
    <source>
        <strain evidence="3">JCM 12289</strain>
    </source>
</reference>
<keyword evidence="5" id="KW-1185">Reference proteome</keyword>
<dbReference type="EMBL" id="CP095005">
    <property type="protein sequence ID" value="UOO94620.1"/>
    <property type="molecule type" value="Genomic_DNA"/>
</dbReference>
<keyword evidence="2" id="KW-1133">Transmembrane helix</keyword>
<protein>
    <submittedName>
        <fullName evidence="3">Uncharacterized protein</fullName>
    </submittedName>
</protein>
<evidence type="ECO:0000313" key="5">
    <source>
        <dbReference type="Proteomes" id="UP000830542"/>
    </source>
</evidence>
<keyword evidence="2" id="KW-0812">Transmembrane</keyword>
<proteinExistence type="predicted"/>
<dbReference type="Proteomes" id="UP001500962">
    <property type="component" value="Unassembled WGS sequence"/>
</dbReference>
<feature type="region of interest" description="Disordered" evidence="1">
    <location>
        <begin position="1"/>
        <end position="31"/>
    </location>
</feature>
<gene>
    <name evidence="3" type="ORF">GCM10008985_11520</name>
    <name evidence="4" type="ORF">MUK72_11665</name>
</gene>
<accession>A0AAV3SEE7</accession>
<evidence type="ECO:0000313" key="3">
    <source>
        <dbReference type="EMBL" id="GAA0457127.1"/>
    </source>
</evidence>
<keyword evidence="2" id="KW-0472">Membrane</keyword>
<evidence type="ECO:0000256" key="1">
    <source>
        <dbReference type="SAM" id="MobiDB-lite"/>
    </source>
</evidence>
<dbReference type="Proteomes" id="UP000830542">
    <property type="component" value="Chromosome"/>
</dbReference>
<reference evidence="4" key="2">
    <citation type="submission" date="2022-04" db="EMBL/GenBank/DDBJ databases">
        <title>Sequencing and genomic assembly of Halococcus dombrowskii.</title>
        <authorList>
            <person name="Lim S.W."/>
            <person name="MacLea K.S."/>
        </authorList>
    </citation>
    <scope>NUCLEOTIDE SEQUENCE</scope>
    <source>
        <strain evidence="4">H4</strain>
    </source>
</reference>
<feature type="transmembrane region" description="Helical" evidence="2">
    <location>
        <begin position="85"/>
        <end position="105"/>
    </location>
</feature>